<dbReference type="OrthoDB" id="1814359at2"/>
<dbReference type="InterPro" id="IPR007345">
    <property type="entry name" value="Polysacch_pyruvyl_Trfase"/>
</dbReference>
<dbReference type="PANTHER" id="PTHR36836">
    <property type="entry name" value="COLANIC ACID BIOSYNTHESIS PROTEIN WCAK"/>
    <property type="match status" value="1"/>
</dbReference>
<sequence>MYRKKLSGFIEQLYYLVSICWGYFLKNNDRKTHAIILPPAGSGSLGDQAMVNALTSNLIENGFQSLQVVRFSEHDNWGRAEIFFDKELTWPRRNIFTWMTFARNLSKSSHFITVGADILDGKYGAIKPRRMLKLNSLARKLGLDARICGFSFNENPNQSIIDGFVKMDKSVLCFLRDPISSSRFEKLTHRKAEECADLAFLLQPTRTAITDKVSKWILNEREAGRTVMAVNLNYLPFSFCENSDLEEFVILDKISLNINELLKNFEDLSIVFVPHDYRGKNSDLWFASEIYSRLSPHLINRSFLLQDTIDASEIKSIAGMVDCAVTGRMHFLIALLGQKTPAISLTYQGKFDGLYKYFDLEGLTMDIRKSLEPDYFLESVNNLLEHRLFYKEKIQSHLPNVLNLSSSQLPNTIN</sequence>
<dbReference type="PANTHER" id="PTHR36836:SF1">
    <property type="entry name" value="COLANIC ACID BIOSYNTHESIS PROTEIN WCAK"/>
    <property type="match status" value="1"/>
</dbReference>
<reference evidence="2 3" key="2">
    <citation type="submission" date="2018-06" db="EMBL/GenBank/DDBJ databases">
        <title>Marinobactersediminissp. nov, a moderately halophilic bacterium isolated from marine solar saltern.</title>
        <authorList>
            <person name="Zhang Y."/>
        </authorList>
    </citation>
    <scope>NUCLEOTIDE SEQUENCE [LARGE SCALE GENOMIC DNA]</scope>
    <source>
        <strain evidence="2 3">F01</strain>
    </source>
</reference>
<dbReference type="RefSeq" id="WP_114612942.1">
    <property type="nucleotide sequence ID" value="NZ_QFWX01000004.1"/>
</dbReference>
<proteinExistence type="predicted"/>
<protein>
    <recommendedName>
        <fullName evidence="1">Polysaccharide pyruvyl transferase domain-containing protein</fullName>
    </recommendedName>
</protein>
<dbReference type="EMBL" id="QFWX01000004">
    <property type="protein sequence ID" value="PXX90717.1"/>
    <property type="molecule type" value="Genomic_DNA"/>
</dbReference>
<dbReference type="Pfam" id="PF04230">
    <property type="entry name" value="PS_pyruv_trans"/>
    <property type="match status" value="1"/>
</dbReference>
<dbReference type="Proteomes" id="UP000253987">
    <property type="component" value="Unassembled WGS sequence"/>
</dbReference>
<evidence type="ECO:0000259" key="1">
    <source>
        <dbReference type="Pfam" id="PF04230"/>
    </source>
</evidence>
<reference evidence="3" key="1">
    <citation type="submission" date="2018-05" db="EMBL/GenBank/DDBJ databases">
        <authorList>
            <person name="Lu D."/>
        </authorList>
    </citation>
    <scope>NUCLEOTIDE SEQUENCE [LARGE SCALE GENOMIC DNA]</scope>
    <source>
        <strain evidence="3">F01</strain>
    </source>
</reference>
<name>A0A2V3ZMU7_9GAMM</name>
<gene>
    <name evidence="2" type="ORF">DIT71_09220</name>
</gene>
<evidence type="ECO:0000313" key="2">
    <source>
        <dbReference type="EMBL" id="PXX90717.1"/>
    </source>
</evidence>
<comment type="caution">
    <text evidence="2">The sequence shown here is derived from an EMBL/GenBank/DDBJ whole genome shotgun (WGS) entry which is preliminary data.</text>
</comment>
<feature type="domain" description="Polysaccharide pyruvyl transferase" evidence="1">
    <location>
        <begin position="46"/>
        <end position="348"/>
    </location>
</feature>
<dbReference type="AlphaFoldDB" id="A0A2V3ZMU7"/>
<evidence type="ECO:0000313" key="3">
    <source>
        <dbReference type="Proteomes" id="UP000253987"/>
    </source>
</evidence>
<organism evidence="2 3">
    <name type="scientific">Marinobacter vulgaris</name>
    <dbReference type="NCBI Taxonomy" id="1928331"/>
    <lineage>
        <taxon>Bacteria</taxon>
        <taxon>Pseudomonadati</taxon>
        <taxon>Pseudomonadota</taxon>
        <taxon>Gammaproteobacteria</taxon>
        <taxon>Pseudomonadales</taxon>
        <taxon>Marinobacteraceae</taxon>
        <taxon>Marinobacter</taxon>
    </lineage>
</organism>
<accession>A0A2V3ZMU7</accession>
<keyword evidence="3" id="KW-1185">Reference proteome</keyword>